<evidence type="ECO:0000313" key="10">
    <source>
        <dbReference type="EMBL" id="KAJ9702698.1"/>
    </source>
</evidence>
<evidence type="ECO:0000256" key="4">
    <source>
        <dbReference type="ARBA" id="ARBA00022792"/>
    </source>
</evidence>
<evidence type="ECO:0000256" key="7">
    <source>
        <dbReference type="ARBA" id="ARBA00023128"/>
    </source>
</evidence>
<feature type="domain" description="EF-hand" evidence="9">
    <location>
        <begin position="328"/>
        <end position="363"/>
    </location>
</feature>
<comment type="subcellular location">
    <subcellularLocation>
        <location evidence="1">Mitochondrion inner membrane</location>
    </subcellularLocation>
    <subcellularLocation>
        <location evidence="2">Mitochondrion intermembrane space</location>
    </subcellularLocation>
</comment>
<evidence type="ECO:0000313" key="11">
    <source>
        <dbReference type="Proteomes" id="UP001168098"/>
    </source>
</evidence>
<evidence type="ECO:0000259" key="9">
    <source>
        <dbReference type="PROSITE" id="PS50222"/>
    </source>
</evidence>
<keyword evidence="11" id="KW-1185">Reference proteome</keyword>
<evidence type="ECO:0000256" key="5">
    <source>
        <dbReference type="ARBA" id="ARBA00022837"/>
    </source>
</evidence>
<evidence type="ECO:0000256" key="8">
    <source>
        <dbReference type="ARBA" id="ARBA00023136"/>
    </source>
</evidence>
<name>A0AA39DZM1_VITRO</name>
<keyword evidence="3" id="KW-0677">Repeat</keyword>
<evidence type="ECO:0000256" key="2">
    <source>
        <dbReference type="ARBA" id="ARBA00004569"/>
    </source>
</evidence>
<comment type="caution">
    <text evidence="10">The sequence shown here is derived from an EMBL/GenBank/DDBJ whole genome shotgun (WGS) entry which is preliminary data.</text>
</comment>
<gene>
    <name evidence="10" type="ORF">PVL29_004431</name>
</gene>
<evidence type="ECO:0000256" key="1">
    <source>
        <dbReference type="ARBA" id="ARBA00004273"/>
    </source>
</evidence>
<keyword evidence="7" id="KW-0496">Mitochondrion</keyword>
<dbReference type="InterPro" id="IPR018247">
    <property type="entry name" value="EF_Hand_1_Ca_BS"/>
</dbReference>
<dbReference type="Gene3D" id="1.10.238.10">
    <property type="entry name" value="EF-hand"/>
    <property type="match status" value="2"/>
</dbReference>
<keyword evidence="4" id="KW-0999">Mitochondrion inner membrane</keyword>
<protein>
    <recommendedName>
        <fullName evidence="9">EF-hand domain-containing protein</fullName>
    </recommendedName>
</protein>
<dbReference type="InterPro" id="IPR011992">
    <property type="entry name" value="EF-hand-dom_pair"/>
</dbReference>
<dbReference type="GO" id="GO:0005509">
    <property type="term" value="F:calcium ion binding"/>
    <property type="evidence" value="ECO:0007669"/>
    <property type="project" value="InterPro"/>
</dbReference>
<dbReference type="InterPro" id="IPR002048">
    <property type="entry name" value="EF_hand_dom"/>
</dbReference>
<dbReference type="GO" id="GO:0051560">
    <property type="term" value="P:mitochondrial calcium ion homeostasis"/>
    <property type="evidence" value="ECO:0007669"/>
    <property type="project" value="TreeGrafter"/>
</dbReference>
<dbReference type="PANTHER" id="PTHR12294:SF23">
    <property type="entry name" value="CALCIUM UPTAKE PROTEIN, MITOCHONDRIAL"/>
    <property type="match status" value="1"/>
</dbReference>
<evidence type="ECO:0000256" key="3">
    <source>
        <dbReference type="ARBA" id="ARBA00022737"/>
    </source>
</evidence>
<dbReference type="CDD" id="cd15900">
    <property type="entry name" value="EFh_MICU"/>
    <property type="match status" value="1"/>
</dbReference>
<evidence type="ECO:0000256" key="6">
    <source>
        <dbReference type="ARBA" id="ARBA00022946"/>
    </source>
</evidence>
<dbReference type="SMART" id="SM00054">
    <property type="entry name" value="EFh"/>
    <property type="match status" value="2"/>
</dbReference>
<dbReference type="GO" id="GO:0036444">
    <property type="term" value="P:calcium import into the mitochondrion"/>
    <property type="evidence" value="ECO:0007669"/>
    <property type="project" value="TreeGrafter"/>
</dbReference>
<dbReference type="Proteomes" id="UP001168098">
    <property type="component" value="Unassembled WGS sequence"/>
</dbReference>
<reference evidence="10 11" key="1">
    <citation type="journal article" date="2023" name="BMC Biotechnol.">
        <title>Vitis rotundifolia cv Carlos genome sequencing.</title>
        <authorList>
            <person name="Huff M."/>
            <person name="Hulse-Kemp A."/>
            <person name="Scheffler B."/>
            <person name="Youngblood R."/>
            <person name="Simpson S."/>
            <person name="Babiker E."/>
            <person name="Staton M."/>
        </authorList>
    </citation>
    <scope>NUCLEOTIDE SEQUENCE [LARGE SCALE GENOMIC DNA]</scope>
    <source>
        <tissue evidence="10">Leaf</tissue>
    </source>
</reference>
<feature type="domain" description="EF-hand" evidence="9">
    <location>
        <begin position="134"/>
        <end position="169"/>
    </location>
</feature>
<dbReference type="Pfam" id="PF13833">
    <property type="entry name" value="EF-hand_8"/>
    <property type="match status" value="1"/>
</dbReference>
<dbReference type="InterPro" id="IPR039800">
    <property type="entry name" value="MICU1/2/3"/>
</dbReference>
<proteinExistence type="predicted"/>
<dbReference type="AlphaFoldDB" id="A0AA39DZM1"/>
<keyword evidence="5" id="KW-0106">Calcium</keyword>
<dbReference type="GO" id="GO:1990246">
    <property type="term" value="C:uniplex complex"/>
    <property type="evidence" value="ECO:0007669"/>
    <property type="project" value="TreeGrafter"/>
</dbReference>
<dbReference type="PANTHER" id="PTHR12294">
    <property type="entry name" value="EF HAND DOMAIN FAMILY A1,A2-RELATED"/>
    <property type="match status" value="1"/>
</dbReference>
<dbReference type="PROSITE" id="PS50222">
    <property type="entry name" value="EF_HAND_2"/>
    <property type="match status" value="2"/>
</dbReference>
<dbReference type="PROSITE" id="PS00018">
    <property type="entry name" value="EF_HAND_1"/>
    <property type="match status" value="2"/>
</dbReference>
<organism evidence="10 11">
    <name type="scientific">Vitis rotundifolia</name>
    <name type="common">Muscadine grape</name>
    <dbReference type="NCBI Taxonomy" id="103349"/>
    <lineage>
        <taxon>Eukaryota</taxon>
        <taxon>Viridiplantae</taxon>
        <taxon>Streptophyta</taxon>
        <taxon>Embryophyta</taxon>
        <taxon>Tracheophyta</taxon>
        <taxon>Spermatophyta</taxon>
        <taxon>Magnoliopsida</taxon>
        <taxon>eudicotyledons</taxon>
        <taxon>Gunneridae</taxon>
        <taxon>Pentapetalae</taxon>
        <taxon>rosids</taxon>
        <taxon>Vitales</taxon>
        <taxon>Vitaceae</taxon>
        <taxon>Viteae</taxon>
        <taxon>Vitis</taxon>
    </lineage>
</organism>
<dbReference type="GO" id="GO:0005758">
    <property type="term" value="C:mitochondrial intermembrane space"/>
    <property type="evidence" value="ECO:0007669"/>
    <property type="project" value="UniProtKB-SubCell"/>
</dbReference>
<accession>A0AA39DZM1</accession>
<dbReference type="Pfam" id="PF00036">
    <property type="entry name" value="EF-hand_1"/>
    <property type="match status" value="1"/>
</dbReference>
<dbReference type="SUPFAM" id="SSF47473">
    <property type="entry name" value="EF-hand"/>
    <property type="match status" value="2"/>
</dbReference>
<sequence>MSSLTPLKRSPLSIHRLHVRLFSQSVDSPPSSLTLFEISHSNLPKNPNSTYFLKWVSGIGFVGSGLGYLYYSDSAFDSLKNSFSSFAEWSKATKESMTEKNPKFLFGEAYRRKIFFNYEKRIRMYIFCVTLLSIPETSFLVAFKMFDIDNNGEIDKEEFKKVMALMRAHNRQGALHRDGLRFGFRTVGSVENGGLLEHFFGKDGKAKLQHEKFFQFMRGLHDELLILEFSHYDYKLRGSISAKDFALSMVASADLSHLNRLLDRVDGLNNKPSLSDIRITFEEFKSFAELRRSLRSFALALSSYGKVNGLLTKKDFQRAASNVCGISLSKSVVEIIFHVFDLNDDGNLSSEELVRVLQKRERDIAQPMESGIMGFFSCCCNHSNYGSISGLLS</sequence>
<keyword evidence="6" id="KW-0809">Transit peptide</keyword>
<keyword evidence="8" id="KW-0472">Membrane</keyword>
<dbReference type="EMBL" id="JARBHA010000004">
    <property type="protein sequence ID" value="KAJ9702698.1"/>
    <property type="molecule type" value="Genomic_DNA"/>
</dbReference>